<name>E9FRX7_DAPPU</name>
<organism evidence="1 2">
    <name type="scientific">Daphnia pulex</name>
    <name type="common">Water flea</name>
    <dbReference type="NCBI Taxonomy" id="6669"/>
    <lineage>
        <taxon>Eukaryota</taxon>
        <taxon>Metazoa</taxon>
        <taxon>Ecdysozoa</taxon>
        <taxon>Arthropoda</taxon>
        <taxon>Crustacea</taxon>
        <taxon>Branchiopoda</taxon>
        <taxon>Diplostraca</taxon>
        <taxon>Cladocera</taxon>
        <taxon>Anomopoda</taxon>
        <taxon>Daphniidae</taxon>
        <taxon>Daphnia</taxon>
    </lineage>
</organism>
<dbReference type="Proteomes" id="UP000000305">
    <property type="component" value="Unassembled WGS sequence"/>
</dbReference>
<sequence length="75" mass="9166">MHTTLLTKMKIPTIFEFFPLICGQISRVHRFVRVLIFLDIFSFAHKTRLFIPERRLIYSIYIYYKKYDIIFVLCS</sequence>
<dbReference type="AlphaFoldDB" id="E9FRX7"/>
<evidence type="ECO:0000313" key="1">
    <source>
        <dbReference type="EMBL" id="EFX89927.1"/>
    </source>
</evidence>
<proteinExistence type="predicted"/>
<dbReference type="InParanoid" id="E9FRX7"/>
<keyword evidence="2" id="KW-1185">Reference proteome</keyword>
<reference evidence="1 2" key="1">
    <citation type="journal article" date="2011" name="Science">
        <title>The ecoresponsive genome of Daphnia pulex.</title>
        <authorList>
            <person name="Colbourne J.K."/>
            <person name="Pfrender M.E."/>
            <person name="Gilbert D."/>
            <person name="Thomas W.K."/>
            <person name="Tucker A."/>
            <person name="Oakley T.H."/>
            <person name="Tokishita S."/>
            <person name="Aerts A."/>
            <person name="Arnold G.J."/>
            <person name="Basu M.K."/>
            <person name="Bauer D.J."/>
            <person name="Caceres C.E."/>
            <person name="Carmel L."/>
            <person name="Casola C."/>
            <person name="Choi J.H."/>
            <person name="Detter J.C."/>
            <person name="Dong Q."/>
            <person name="Dusheyko S."/>
            <person name="Eads B.D."/>
            <person name="Frohlich T."/>
            <person name="Geiler-Samerotte K.A."/>
            <person name="Gerlach D."/>
            <person name="Hatcher P."/>
            <person name="Jogdeo S."/>
            <person name="Krijgsveld J."/>
            <person name="Kriventseva E.V."/>
            <person name="Kultz D."/>
            <person name="Laforsch C."/>
            <person name="Lindquist E."/>
            <person name="Lopez J."/>
            <person name="Manak J.R."/>
            <person name="Muller J."/>
            <person name="Pangilinan J."/>
            <person name="Patwardhan R.P."/>
            <person name="Pitluck S."/>
            <person name="Pritham E.J."/>
            <person name="Rechtsteiner A."/>
            <person name="Rho M."/>
            <person name="Rogozin I.B."/>
            <person name="Sakarya O."/>
            <person name="Salamov A."/>
            <person name="Schaack S."/>
            <person name="Shapiro H."/>
            <person name="Shiga Y."/>
            <person name="Skalitzky C."/>
            <person name="Smith Z."/>
            <person name="Souvorov A."/>
            <person name="Sung W."/>
            <person name="Tang Z."/>
            <person name="Tsuchiya D."/>
            <person name="Tu H."/>
            <person name="Vos H."/>
            <person name="Wang M."/>
            <person name="Wolf Y.I."/>
            <person name="Yamagata H."/>
            <person name="Yamada T."/>
            <person name="Ye Y."/>
            <person name="Shaw J.R."/>
            <person name="Andrews J."/>
            <person name="Crease T.J."/>
            <person name="Tang H."/>
            <person name="Lucas S.M."/>
            <person name="Robertson H.M."/>
            <person name="Bork P."/>
            <person name="Koonin E.V."/>
            <person name="Zdobnov E.M."/>
            <person name="Grigoriev I.V."/>
            <person name="Lynch M."/>
            <person name="Boore J.L."/>
        </authorList>
    </citation>
    <scope>NUCLEOTIDE SEQUENCE [LARGE SCALE GENOMIC DNA]</scope>
</reference>
<protein>
    <submittedName>
        <fullName evidence="1">Uncharacterized protein</fullName>
    </submittedName>
</protein>
<dbReference type="KEGG" id="dpx:DAPPUDRAFT_299814"/>
<dbReference type="HOGENOM" id="CLU_2673574_0_0_1"/>
<gene>
    <name evidence="1" type="ORF">DAPPUDRAFT_299814</name>
</gene>
<evidence type="ECO:0000313" key="2">
    <source>
        <dbReference type="Proteomes" id="UP000000305"/>
    </source>
</evidence>
<dbReference type="EMBL" id="GL732523">
    <property type="protein sequence ID" value="EFX89927.1"/>
    <property type="molecule type" value="Genomic_DNA"/>
</dbReference>
<accession>E9FRX7</accession>